<dbReference type="Proteomes" id="UP001186974">
    <property type="component" value="Unassembled WGS sequence"/>
</dbReference>
<evidence type="ECO:0000313" key="1">
    <source>
        <dbReference type="EMBL" id="KAK3062662.1"/>
    </source>
</evidence>
<name>A0ACC3D6N3_9PEZI</name>
<dbReference type="EMBL" id="JAWDJW010007182">
    <property type="protein sequence ID" value="KAK3062662.1"/>
    <property type="molecule type" value="Genomic_DNA"/>
</dbReference>
<reference evidence="1" key="1">
    <citation type="submission" date="2024-09" db="EMBL/GenBank/DDBJ databases">
        <title>Black Yeasts Isolated from many extreme environments.</title>
        <authorList>
            <person name="Coleine C."/>
            <person name="Stajich J.E."/>
            <person name="Selbmann L."/>
        </authorList>
    </citation>
    <scope>NUCLEOTIDE SEQUENCE</scope>
    <source>
        <strain evidence="1">CCFEE 5737</strain>
    </source>
</reference>
<proteinExistence type="predicted"/>
<gene>
    <name evidence="1" type="ORF">LTS18_003597</name>
</gene>
<organism evidence="1 2">
    <name type="scientific">Coniosporium uncinatum</name>
    <dbReference type="NCBI Taxonomy" id="93489"/>
    <lineage>
        <taxon>Eukaryota</taxon>
        <taxon>Fungi</taxon>
        <taxon>Dikarya</taxon>
        <taxon>Ascomycota</taxon>
        <taxon>Pezizomycotina</taxon>
        <taxon>Dothideomycetes</taxon>
        <taxon>Dothideomycetes incertae sedis</taxon>
        <taxon>Coniosporium</taxon>
    </lineage>
</organism>
<evidence type="ECO:0000313" key="2">
    <source>
        <dbReference type="Proteomes" id="UP001186974"/>
    </source>
</evidence>
<protein>
    <submittedName>
        <fullName evidence="1">Uncharacterized protein</fullName>
    </submittedName>
</protein>
<comment type="caution">
    <text evidence="1">The sequence shown here is derived from an EMBL/GenBank/DDBJ whole genome shotgun (WGS) entry which is preliminary data.</text>
</comment>
<sequence length="352" mass="38934">MFQANIRGELATIHGELARRIEQEVGGRTAFEARIRQASESAPISTRAMMRSSMSSPQLPNAPAHPNRSTTQSPNIQSPQVQYPQFPHPQELSQLQSDVVSTPTHAQSVQPPRQSPRVSPSAFSNDVAALRHSAQGHHDRISSLENWAGQAKPRFDNLFARTDSLTEVTQSLQQRYDNLTTDEMMRCIVSQIGQLYPAYQTNFTHIGTRVGTIERDFGGVKDASSTALVKAKEALEKADASHTQLLKIEIAVDEVTKEQERTSHGHPETRRLSHDGAIASRDQEFSDRIGKVESVVEKLKEDVEDKGEDIGYLAQTYGENKEVALKLQCAVDLLNKVSGQKEIDWTVGVTGS</sequence>
<accession>A0ACC3D6N3</accession>
<keyword evidence="2" id="KW-1185">Reference proteome</keyword>